<comment type="caution">
    <text evidence="1">The sequence shown here is derived from an EMBL/GenBank/DDBJ whole genome shotgun (WGS) entry which is preliminary data.</text>
</comment>
<name>A0ABN8D2J1_9STRA</name>
<evidence type="ECO:0000313" key="2">
    <source>
        <dbReference type="Proteomes" id="UP001158986"/>
    </source>
</evidence>
<keyword evidence="2" id="KW-1185">Reference proteome</keyword>
<evidence type="ECO:0000313" key="1">
    <source>
        <dbReference type="EMBL" id="CAH0519632.1"/>
    </source>
</evidence>
<sequence>MRDAPLLLDTLTYCMHGFIPPTDEVTPRAKTGARLPTCKAVDIVFSRGIVSHSSLFGHRDMSLQVFWSTRAPLLNQVGRAVGLMFLPAVDSSLLASEAAINSGHHVGNASMQ</sequence>
<dbReference type="EMBL" id="CAKLCB010000306">
    <property type="protein sequence ID" value="CAH0519632.1"/>
    <property type="molecule type" value="Genomic_DNA"/>
</dbReference>
<dbReference type="Proteomes" id="UP001158986">
    <property type="component" value="Unassembled WGS sequence"/>
</dbReference>
<gene>
    <name evidence="1" type="ORF">PBS001_LOCUS6152</name>
</gene>
<reference evidence="1 2" key="1">
    <citation type="submission" date="2021-11" db="EMBL/GenBank/DDBJ databases">
        <authorList>
            <person name="Islam A."/>
            <person name="Islam S."/>
            <person name="Flora M.S."/>
            <person name="Rahman M."/>
            <person name="Ziaur R.M."/>
            <person name="Epstein J.H."/>
            <person name="Hassan M."/>
            <person name="Klassen M."/>
            <person name="Woodard K."/>
            <person name="Webb A."/>
            <person name="Webby R.J."/>
            <person name="El Zowalaty M.E."/>
        </authorList>
    </citation>
    <scope>NUCLEOTIDE SEQUENCE [LARGE SCALE GENOMIC DNA]</scope>
    <source>
        <strain evidence="1">Pbs1</strain>
    </source>
</reference>
<protein>
    <submittedName>
        <fullName evidence="1">Uncharacterized protein</fullName>
    </submittedName>
</protein>
<accession>A0ABN8D2J1</accession>
<proteinExistence type="predicted"/>
<organism evidence="1 2">
    <name type="scientific">Peronospora belbahrii</name>
    <dbReference type="NCBI Taxonomy" id="622444"/>
    <lineage>
        <taxon>Eukaryota</taxon>
        <taxon>Sar</taxon>
        <taxon>Stramenopiles</taxon>
        <taxon>Oomycota</taxon>
        <taxon>Peronosporomycetes</taxon>
        <taxon>Peronosporales</taxon>
        <taxon>Peronosporaceae</taxon>
        <taxon>Peronospora</taxon>
    </lineage>
</organism>